<comment type="caution">
    <text evidence="1">The sequence shown here is derived from an EMBL/GenBank/DDBJ whole genome shotgun (WGS) entry which is preliminary data.</text>
</comment>
<gene>
    <name evidence="1" type="ORF">PR048_031032</name>
</gene>
<accession>A0ABQ9G451</accession>
<keyword evidence="2" id="KW-1185">Reference proteome</keyword>
<dbReference type="EMBL" id="JARBHB010000015">
    <property type="protein sequence ID" value="KAJ8867233.1"/>
    <property type="molecule type" value="Genomic_DNA"/>
</dbReference>
<name>A0ABQ9G451_9NEOP</name>
<organism evidence="1 2">
    <name type="scientific">Dryococelus australis</name>
    <dbReference type="NCBI Taxonomy" id="614101"/>
    <lineage>
        <taxon>Eukaryota</taxon>
        <taxon>Metazoa</taxon>
        <taxon>Ecdysozoa</taxon>
        <taxon>Arthropoda</taxon>
        <taxon>Hexapoda</taxon>
        <taxon>Insecta</taxon>
        <taxon>Pterygota</taxon>
        <taxon>Neoptera</taxon>
        <taxon>Polyneoptera</taxon>
        <taxon>Phasmatodea</taxon>
        <taxon>Verophasmatodea</taxon>
        <taxon>Anareolatae</taxon>
        <taxon>Phasmatidae</taxon>
        <taxon>Eurycanthinae</taxon>
        <taxon>Dryococelus</taxon>
    </lineage>
</organism>
<reference evidence="1 2" key="1">
    <citation type="submission" date="2023-02" db="EMBL/GenBank/DDBJ databases">
        <title>LHISI_Scaffold_Assembly.</title>
        <authorList>
            <person name="Stuart O.P."/>
            <person name="Cleave R."/>
            <person name="Magrath M.J.L."/>
            <person name="Mikheyev A.S."/>
        </authorList>
    </citation>
    <scope>NUCLEOTIDE SEQUENCE [LARGE SCALE GENOMIC DNA]</scope>
    <source>
        <strain evidence="1">Daus_M_001</strain>
        <tissue evidence="1">Leg muscle</tissue>
    </source>
</reference>
<sequence>MTNRYHIETNTGKKPADKTVMVTRVMRGLVAASQERGHCKELLCLVLIIVQARIDRVQDLVAAEAKYHKLCNLQFFSSGTRDGETDKRGRPEDKNKKEAFCRLKEFTARNYECQFLLDELVTLMESFSKSSSTYPCSYSRYYMKEKLK</sequence>
<evidence type="ECO:0000313" key="2">
    <source>
        <dbReference type="Proteomes" id="UP001159363"/>
    </source>
</evidence>
<dbReference type="Proteomes" id="UP001159363">
    <property type="component" value="Chromosome 14"/>
</dbReference>
<protein>
    <submittedName>
        <fullName evidence="1">Uncharacterized protein</fullName>
    </submittedName>
</protein>
<evidence type="ECO:0000313" key="1">
    <source>
        <dbReference type="EMBL" id="KAJ8867233.1"/>
    </source>
</evidence>
<proteinExistence type="predicted"/>